<evidence type="ECO:0000256" key="2">
    <source>
        <dbReference type="ARBA" id="ARBA00022692"/>
    </source>
</evidence>
<evidence type="ECO:0000313" key="6">
    <source>
        <dbReference type="EMBL" id="PIC32774.1"/>
    </source>
</evidence>
<dbReference type="Proteomes" id="UP000230233">
    <property type="component" value="Chromosome IV"/>
</dbReference>
<sequence>MARAVICQVAVPDCRMQVFSLSKLYQSSSSVVVLLLTPYMTIYIWLCVLTVFLFIGTFGFVIVARRTAADRQKHSVAHPSQAQLADKI</sequence>
<name>A0A2G5TZT4_9PELO</name>
<dbReference type="Pfam" id="PF05978">
    <property type="entry name" value="UNC-93"/>
    <property type="match status" value="1"/>
</dbReference>
<dbReference type="PANTHER" id="PTHR23294">
    <property type="entry name" value="ET TRANSLATION PRODUCT-RELATED"/>
    <property type="match status" value="1"/>
</dbReference>
<reference evidence="7" key="1">
    <citation type="submission" date="2017-10" db="EMBL/GenBank/DDBJ databases">
        <title>Rapid genome shrinkage in a self-fertile nematode reveals novel sperm competition proteins.</title>
        <authorList>
            <person name="Yin D."/>
            <person name="Schwarz E.M."/>
            <person name="Thomas C.G."/>
            <person name="Felde R.L."/>
            <person name="Korf I.F."/>
            <person name="Cutter A.D."/>
            <person name="Schartner C.M."/>
            <person name="Ralston E.J."/>
            <person name="Meyer B.J."/>
            <person name="Haag E.S."/>
        </authorList>
    </citation>
    <scope>NUCLEOTIDE SEQUENCE [LARGE SCALE GENOMIC DNA]</scope>
    <source>
        <strain evidence="7">JU1422</strain>
    </source>
</reference>
<comment type="caution">
    <text evidence="6">The sequence shown here is derived from an EMBL/GenBank/DDBJ whole genome shotgun (WGS) entry which is preliminary data.</text>
</comment>
<proteinExistence type="predicted"/>
<dbReference type="InterPro" id="IPR010291">
    <property type="entry name" value="Ion_channel_UNC-93"/>
</dbReference>
<protein>
    <submittedName>
        <fullName evidence="6">Uncharacterized protein</fullName>
    </submittedName>
</protein>
<feature type="transmembrane region" description="Helical" evidence="5">
    <location>
        <begin position="40"/>
        <end position="64"/>
    </location>
</feature>
<evidence type="ECO:0000256" key="3">
    <source>
        <dbReference type="ARBA" id="ARBA00022989"/>
    </source>
</evidence>
<evidence type="ECO:0000256" key="5">
    <source>
        <dbReference type="SAM" id="Phobius"/>
    </source>
</evidence>
<dbReference type="GO" id="GO:0016020">
    <property type="term" value="C:membrane"/>
    <property type="evidence" value="ECO:0007669"/>
    <property type="project" value="UniProtKB-SubCell"/>
</dbReference>
<dbReference type="InterPro" id="IPR051617">
    <property type="entry name" value="UNC-93-like_regulator"/>
</dbReference>
<keyword evidence="2 5" id="KW-0812">Transmembrane</keyword>
<evidence type="ECO:0000313" key="7">
    <source>
        <dbReference type="Proteomes" id="UP000230233"/>
    </source>
</evidence>
<keyword evidence="4 5" id="KW-0472">Membrane</keyword>
<gene>
    <name evidence="6" type="primary">Cnig_chr_IV.g12988</name>
    <name evidence="6" type="ORF">B9Z55_012988</name>
</gene>
<dbReference type="EMBL" id="PDUG01000004">
    <property type="protein sequence ID" value="PIC32774.1"/>
    <property type="molecule type" value="Genomic_DNA"/>
</dbReference>
<keyword evidence="3 5" id="KW-1133">Transmembrane helix</keyword>
<dbReference type="AlphaFoldDB" id="A0A2G5TZT4"/>
<dbReference type="OrthoDB" id="5778776at2759"/>
<accession>A0A2G5TZT4</accession>
<dbReference type="PANTHER" id="PTHR23294:SF21">
    <property type="entry name" value="UNC93-LIKE PROTEIN MFSD11"/>
    <property type="match status" value="1"/>
</dbReference>
<comment type="subcellular location">
    <subcellularLocation>
        <location evidence="1">Membrane</location>
        <topology evidence="1">Multi-pass membrane protein</topology>
    </subcellularLocation>
</comment>
<evidence type="ECO:0000256" key="4">
    <source>
        <dbReference type="ARBA" id="ARBA00023136"/>
    </source>
</evidence>
<evidence type="ECO:0000256" key="1">
    <source>
        <dbReference type="ARBA" id="ARBA00004141"/>
    </source>
</evidence>
<organism evidence="6 7">
    <name type="scientific">Caenorhabditis nigoni</name>
    <dbReference type="NCBI Taxonomy" id="1611254"/>
    <lineage>
        <taxon>Eukaryota</taxon>
        <taxon>Metazoa</taxon>
        <taxon>Ecdysozoa</taxon>
        <taxon>Nematoda</taxon>
        <taxon>Chromadorea</taxon>
        <taxon>Rhabditida</taxon>
        <taxon>Rhabditina</taxon>
        <taxon>Rhabditomorpha</taxon>
        <taxon>Rhabditoidea</taxon>
        <taxon>Rhabditidae</taxon>
        <taxon>Peloderinae</taxon>
        <taxon>Caenorhabditis</taxon>
    </lineage>
</organism>
<keyword evidence="7" id="KW-1185">Reference proteome</keyword>
<dbReference type="STRING" id="1611254.A0A2G5TZT4"/>